<reference evidence="2 3" key="1">
    <citation type="submission" date="2018-09" db="EMBL/GenBank/DDBJ databases">
        <title>Insights into the microbiota of Asian seabass (Lates calcarifer) with tenacibaculosis symptoms and description of sp. nov. Tenacibaculum singaporense.</title>
        <authorList>
            <person name="Miyake S."/>
            <person name="Soh M."/>
            <person name="Azman M.N."/>
            <person name="Ngoh S.Y."/>
            <person name="Orban L."/>
            <person name="Seedorf H."/>
        </authorList>
    </citation>
    <scope>NUCLEOTIDE SEQUENCE [LARGE SCALE GENOMIC DNA]</scope>
    <source>
        <strain evidence="2 3">DSM 13764</strain>
    </source>
</reference>
<accession>A0ABM7CCW6</accession>
<protein>
    <recommendedName>
        <fullName evidence="1">DUF6896 domain-containing protein</fullName>
    </recommendedName>
</protein>
<gene>
    <name evidence="2" type="ORF">D6200_02970</name>
</gene>
<dbReference type="Proteomes" id="UP000269693">
    <property type="component" value="Chromosome"/>
</dbReference>
<sequence length="136" mass="16131">MTLQILTEAIKEYRREGIELMERLGKKFGYDISIKEQYEELIRKGNSKVPRKGQLSQRVNYAFHGGECHFHKKKTQQNIEVILTNPPKFGKIDSWFLKSFLDSTKEYSELTKNIDWKELKLMVNELYKTGKIEEIK</sequence>
<dbReference type="EMBL" id="CP032544">
    <property type="protein sequence ID" value="AZJ31585.1"/>
    <property type="molecule type" value="Genomic_DNA"/>
</dbReference>
<organism evidence="2 3">
    <name type="scientific">Tenacibaculum mesophilum</name>
    <dbReference type="NCBI Taxonomy" id="104268"/>
    <lineage>
        <taxon>Bacteria</taxon>
        <taxon>Pseudomonadati</taxon>
        <taxon>Bacteroidota</taxon>
        <taxon>Flavobacteriia</taxon>
        <taxon>Flavobacteriales</taxon>
        <taxon>Flavobacteriaceae</taxon>
        <taxon>Tenacibaculum</taxon>
    </lineage>
</organism>
<dbReference type="Pfam" id="PF21837">
    <property type="entry name" value="DUF6896"/>
    <property type="match status" value="1"/>
</dbReference>
<feature type="domain" description="DUF6896" evidence="1">
    <location>
        <begin position="7"/>
        <end position="135"/>
    </location>
</feature>
<dbReference type="InterPro" id="IPR054191">
    <property type="entry name" value="DUF6896"/>
</dbReference>
<evidence type="ECO:0000313" key="3">
    <source>
        <dbReference type="Proteomes" id="UP000269693"/>
    </source>
</evidence>
<evidence type="ECO:0000259" key="1">
    <source>
        <dbReference type="Pfam" id="PF21837"/>
    </source>
</evidence>
<proteinExistence type="predicted"/>
<dbReference type="RefSeq" id="WP_073183894.1">
    <property type="nucleotide sequence ID" value="NZ_CP032544.1"/>
</dbReference>
<name>A0ABM7CCW6_9FLAO</name>
<evidence type="ECO:0000313" key="2">
    <source>
        <dbReference type="EMBL" id="AZJ31585.1"/>
    </source>
</evidence>
<keyword evidence="3" id="KW-1185">Reference proteome</keyword>